<evidence type="ECO:0000313" key="2">
    <source>
        <dbReference type="EMBL" id="KAH8387214.1"/>
    </source>
</evidence>
<dbReference type="EMBL" id="JAJJHW010000095">
    <property type="protein sequence ID" value="KAH8387214.1"/>
    <property type="molecule type" value="Genomic_DNA"/>
</dbReference>
<accession>A0AAD4KAB8</accession>
<feature type="region of interest" description="Disordered" evidence="1">
    <location>
        <begin position="107"/>
        <end position="138"/>
    </location>
</feature>
<evidence type="ECO:0000313" key="3">
    <source>
        <dbReference type="Proteomes" id="UP001200034"/>
    </source>
</evidence>
<dbReference type="Proteomes" id="UP001200034">
    <property type="component" value="Unassembled WGS sequence"/>
</dbReference>
<name>A0AAD4KAB8_9MUSC</name>
<protein>
    <submittedName>
        <fullName evidence="2">Uncharacterized protein</fullName>
    </submittedName>
</protein>
<sequence length="363" mass="42296">MMMNNLSSGCRWNTWKLLPRQGMLCWQMYRCSVMQSLKCIDNKLIMAGQDNGGITVPVVQRNAKSMVPQYRFGMWCKSMILPTTYLWTGLQPQRAYVTKPKNDHFDKFGRKIDAPSNEEEAKRKKPRAAKRSSSVTKLNFKTNLKTRTTEKSRNAAKQRTARSHKLLPIPRFLDPENRKRDYKKLENSHNLYMKPKCLLMGPPSQHIKRKLPIELMEESAIKKRSQLKQKPKDSRGSDLIKYKSEREDLKHLLADLLKKQPTKLLQSTNFEYVKNSPIFKLISHSAERRNTLRTGGFHKQLENPTFFKHPLGIQRGPKINVIRRTILSRPNESQLTKRTKSVLKTKLCLLLQDHKDQGDDDID</sequence>
<keyword evidence="3" id="KW-1185">Reference proteome</keyword>
<proteinExistence type="predicted"/>
<comment type="caution">
    <text evidence="2">The sequence shown here is derived from an EMBL/GenBank/DDBJ whole genome shotgun (WGS) entry which is preliminary data.</text>
</comment>
<reference evidence="2" key="1">
    <citation type="journal article" date="2021" name="Mol. Ecol. Resour.">
        <title>Phylogenomic analyses of the genus Drosophila reveals genomic signals of climate adaptation.</title>
        <authorList>
            <person name="Li F."/>
            <person name="Rane R.V."/>
            <person name="Luria V."/>
            <person name="Xiong Z."/>
            <person name="Chen J."/>
            <person name="Li Z."/>
            <person name="Catullo R.A."/>
            <person name="Griffin P.C."/>
            <person name="Schiffer M."/>
            <person name="Pearce S."/>
            <person name="Lee S.F."/>
            <person name="McElroy K."/>
            <person name="Stocker A."/>
            <person name="Shirriffs J."/>
            <person name="Cockerell F."/>
            <person name="Coppin C."/>
            <person name="Sgro C.M."/>
            <person name="Karger A."/>
            <person name="Cain J.W."/>
            <person name="Weber J.A."/>
            <person name="Santpere G."/>
            <person name="Kirschner M.W."/>
            <person name="Hoffmann A.A."/>
            <person name="Oakeshott J.G."/>
            <person name="Zhang G."/>
        </authorList>
    </citation>
    <scope>NUCLEOTIDE SEQUENCE</scope>
    <source>
        <strain evidence="2">BGI-SZ-2011g</strain>
    </source>
</reference>
<gene>
    <name evidence="2" type="ORF">KR093_005595</name>
</gene>
<dbReference type="AlphaFoldDB" id="A0AAD4KAB8"/>
<evidence type="ECO:0000256" key="1">
    <source>
        <dbReference type="SAM" id="MobiDB-lite"/>
    </source>
</evidence>
<organism evidence="2 3">
    <name type="scientific">Drosophila rubida</name>
    <dbReference type="NCBI Taxonomy" id="30044"/>
    <lineage>
        <taxon>Eukaryota</taxon>
        <taxon>Metazoa</taxon>
        <taxon>Ecdysozoa</taxon>
        <taxon>Arthropoda</taxon>
        <taxon>Hexapoda</taxon>
        <taxon>Insecta</taxon>
        <taxon>Pterygota</taxon>
        <taxon>Neoptera</taxon>
        <taxon>Endopterygota</taxon>
        <taxon>Diptera</taxon>
        <taxon>Brachycera</taxon>
        <taxon>Muscomorpha</taxon>
        <taxon>Ephydroidea</taxon>
        <taxon>Drosophilidae</taxon>
        <taxon>Drosophila</taxon>
    </lineage>
</organism>
<feature type="region of interest" description="Disordered" evidence="1">
    <location>
        <begin position="222"/>
        <end position="241"/>
    </location>
</feature>
<feature type="compositionally biased region" description="Basic and acidic residues" evidence="1">
    <location>
        <begin position="230"/>
        <end position="241"/>
    </location>
</feature>